<evidence type="ECO:0000313" key="3">
    <source>
        <dbReference type="EMBL" id="NKE70411.1"/>
    </source>
</evidence>
<dbReference type="EMBL" id="VTOW01000001">
    <property type="protein sequence ID" value="NKE70411.1"/>
    <property type="molecule type" value="Genomic_DNA"/>
</dbReference>
<evidence type="ECO:0000256" key="1">
    <source>
        <dbReference type="ARBA" id="ARBA00010364"/>
    </source>
</evidence>
<dbReference type="Proteomes" id="UP000534783">
    <property type="component" value="Unassembled WGS sequence"/>
</dbReference>
<dbReference type="RefSeq" id="WP_168058661.1">
    <property type="nucleotide sequence ID" value="NZ_VTOW01000001.1"/>
</dbReference>
<dbReference type="Pfam" id="PF02594">
    <property type="entry name" value="DUF167"/>
    <property type="match status" value="1"/>
</dbReference>
<dbReference type="SUPFAM" id="SSF69786">
    <property type="entry name" value="YggU-like"/>
    <property type="match status" value="1"/>
</dbReference>
<keyword evidence="4" id="KW-1185">Reference proteome</keyword>
<dbReference type="HAMAP" id="MF_00634">
    <property type="entry name" value="UPF0235"/>
    <property type="match status" value="1"/>
</dbReference>
<dbReference type="GO" id="GO:0005737">
    <property type="term" value="C:cytoplasm"/>
    <property type="evidence" value="ECO:0007669"/>
    <property type="project" value="TreeGrafter"/>
</dbReference>
<dbReference type="InterPro" id="IPR036591">
    <property type="entry name" value="YggU-like_sf"/>
</dbReference>
<name>A0A7X6DNC3_9BACT</name>
<sequence>MESPFRPYKSGALLHLRVTPNASRDSIEGCVMGMLRLKLRAIPAEGTANAACIRYLSKLFSLPKSRLEIVRGEKFREKWIWFKEVDQSVLNQQLDKILQAAE</sequence>
<accession>A0A7X6DNC3</accession>
<gene>
    <name evidence="3" type="ORF">MNODULE_06625</name>
</gene>
<evidence type="ECO:0000313" key="4">
    <source>
        <dbReference type="Proteomes" id="UP000534783"/>
    </source>
</evidence>
<dbReference type="SMART" id="SM01152">
    <property type="entry name" value="DUF167"/>
    <property type="match status" value="1"/>
</dbReference>
<proteinExistence type="inferred from homology"/>
<comment type="similarity">
    <text evidence="1 2">Belongs to the UPF0235 family.</text>
</comment>
<reference evidence="3 4" key="1">
    <citation type="journal article" date="2020" name="Nature">
        <title>Bacterial chemolithoautotrophy via manganese oxidation.</title>
        <authorList>
            <person name="Yu H."/>
            <person name="Leadbetter J.R."/>
        </authorList>
    </citation>
    <scope>NUCLEOTIDE SEQUENCE [LARGE SCALE GENOMIC DNA]</scope>
    <source>
        <strain evidence="3 4">Mn-1</strain>
    </source>
</reference>
<dbReference type="InterPro" id="IPR003746">
    <property type="entry name" value="DUF167"/>
</dbReference>
<dbReference type="PANTHER" id="PTHR13420:SF7">
    <property type="entry name" value="UPF0235 PROTEIN C15ORF40"/>
    <property type="match status" value="1"/>
</dbReference>
<dbReference type="Gene3D" id="3.30.1200.10">
    <property type="entry name" value="YggU-like"/>
    <property type="match status" value="1"/>
</dbReference>
<protein>
    <recommendedName>
        <fullName evidence="2">UPF0235 protein MNODULE_06625</fullName>
    </recommendedName>
</protein>
<evidence type="ECO:0000256" key="2">
    <source>
        <dbReference type="HAMAP-Rule" id="MF_00634"/>
    </source>
</evidence>
<dbReference type="AlphaFoldDB" id="A0A7X6DNC3"/>
<organism evidence="3 4">
    <name type="scientific">Candidatus Manganitrophus noduliformans</name>
    <dbReference type="NCBI Taxonomy" id="2606439"/>
    <lineage>
        <taxon>Bacteria</taxon>
        <taxon>Pseudomonadati</taxon>
        <taxon>Nitrospirota</taxon>
        <taxon>Nitrospiria</taxon>
        <taxon>Candidatus Troglogloeales</taxon>
        <taxon>Candidatus Manganitrophaceae</taxon>
        <taxon>Candidatus Manganitrophus</taxon>
    </lineage>
</organism>
<dbReference type="NCBIfam" id="TIGR00251">
    <property type="entry name" value="DUF167 family protein"/>
    <property type="match status" value="1"/>
</dbReference>
<comment type="caution">
    <text evidence="3">The sequence shown here is derived from an EMBL/GenBank/DDBJ whole genome shotgun (WGS) entry which is preliminary data.</text>
</comment>
<dbReference type="PANTHER" id="PTHR13420">
    <property type="entry name" value="UPF0235 PROTEIN C15ORF40"/>
    <property type="match status" value="1"/>
</dbReference>